<dbReference type="Proteomes" id="UP000192674">
    <property type="component" value="Unassembled WGS sequence"/>
</dbReference>
<reference evidence="1 2" key="1">
    <citation type="submission" date="2017-04" db="EMBL/GenBank/DDBJ databases">
        <authorList>
            <person name="Afonso C.L."/>
            <person name="Miller P.J."/>
            <person name="Scott M.A."/>
            <person name="Spackman E."/>
            <person name="Goraichik I."/>
            <person name="Dimitrov K.M."/>
            <person name="Suarez D.L."/>
            <person name="Swayne D.E."/>
        </authorList>
    </citation>
    <scope>NUCLEOTIDE SEQUENCE [LARGE SCALE GENOMIC DNA]</scope>
    <source>
        <strain evidence="1 2">DSM 43828</strain>
    </source>
</reference>
<sequence>MGHWHWSESLVEELAQEIGGNPDRRMLKDALVQSGRDIDILSGRSFGPPRLATEVIEPNGLPFADIPDLQLGSMEPVEGAWAIPDPVGRQRATVMQVLSLAAPAPKAARVAEALWFAGQFVAEASQTGRLSRDYVVHWLGTSVDREQRMKLMRRVMDPAVRLSVPILGVSVAGWWIQITRRLIWVTNEHEDDGRLIELLLDDTTTGGELIPLAAVEPTLIVARMTQQPADWAFTARIWPEGGQRPHNRRWSKFSKAIHSHGVPTITLDSISTPQEIACQVVLKGYWHGYVGSDEPALANAVAKAYPRQVERIQRGTRAPNSASAAATLLEQLIRPGFDPAQGAEATRRYVRRKANIAVMEHRKAEAPEGYPWTQIGISERRYYKLLPRFAQKVNGRYDLDHDDVVALMKAHLDDLDRERTIRANAIDVLRSHGFGEAAARKWLQRHEPKEAVNAWPRGQRPSGPQD</sequence>
<organism evidence="1 2">
    <name type="scientific">Kibdelosporangium aridum</name>
    <dbReference type="NCBI Taxonomy" id="2030"/>
    <lineage>
        <taxon>Bacteria</taxon>
        <taxon>Bacillati</taxon>
        <taxon>Actinomycetota</taxon>
        <taxon>Actinomycetes</taxon>
        <taxon>Pseudonocardiales</taxon>
        <taxon>Pseudonocardiaceae</taxon>
        <taxon>Kibdelosporangium</taxon>
    </lineage>
</organism>
<keyword evidence="2" id="KW-1185">Reference proteome</keyword>
<protein>
    <submittedName>
        <fullName evidence="1">Uncharacterized protein</fullName>
    </submittedName>
</protein>
<evidence type="ECO:0000313" key="1">
    <source>
        <dbReference type="EMBL" id="SMD27069.1"/>
    </source>
</evidence>
<accession>A0A1W2FYN2</accession>
<evidence type="ECO:0000313" key="2">
    <source>
        <dbReference type="Proteomes" id="UP000192674"/>
    </source>
</evidence>
<proteinExistence type="predicted"/>
<dbReference type="OrthoDB" id="3310614at2"/>
<name>A0A1W2FYN2_KIBAR</name>
<gene>
    <name evidence="1" type="ORF">SAMN05661093_10666</name>
</gene>
<dbReference type="AlphaFoldDB" id="A0A1W2FYN2"/>
<dbReference type="EMBL" id="FWXV01000019">
    <property type="protein sequence ID" value="SMD27069.1"/>
    <property type="molecule type" value="Genomic_DNA"/>
</dbReference>
<dbReference type="RefSeq" id="WP_084434671.1">
    <property type="nucleotide sequence ID" value="NZ_FWXV01000019.1"/>
</dbReference>